<sequence>MPAAPPPVPAVPLPPPNLPYGPLPENAIVVPEGYNYHVPHPTKRGPYYLIVRGLNIGVYTGWEDAAALVISVTFTSVVFDWTQPWQGMGPLGSLSCLLSHPKSTTATEQFTGRHEGS</sequence>
<protein>
    <submittedName>
        <fullName evidence="1">Uncharacterized protein</fullName>
    </submittedName>
</protein>
<dbReference type="Proteomes" id="UP001175226">
    <property type="component" value="Unassembled WGS sequence"/>
</dbReference>
<comment type="caution">
    <text evidence="1">The sequence shown here is derived from an EMBL/GenBank/DDBJ whole genome shotgun (WGS) entry which is preliminary data.</text>
</comment>
<dbReference type="AlphaFoldDB" id="A0AA39IZI9"/>
<keyword evidence="2" id="KW-1185">Reference proteome</keyword>
<evidence type="ECO:0000313" key="1">
    <source>
        <dbReference type="EMBL" id="KAK0432054.1"/>
    </source>
</evidence>
<gene>
    <name evidence="1" type="ORF">EV421DRAFT_1742577</name>
</gene>
<dbReference type="EMBL" id="JAUEPT010000101">
    <property type="protein sequence ID" value="KAK0432054.1"/>
    <property type="molecule type" value="Genomic_DNA"/>
</dbReference>
<name>A0AA39IZI9_9AGAR</name>
<accession>A0AA39IZI9</accession>
<organism evidence="1 2">
    <name type="scientific">Armillaria borealis</name>
    <dbReference type="NCBI Taxonomy" id="47425"/>
    <lineage>
        <taxon>Eukaryota</taxon>
        <taxon>Fungi</taxon>
        <taxon>Dikarya</taxon>
        <taxon>Basidiomycota</taxon>
        <taxon>Agaricomycotina</taxon>
        <taxon>Agaricomycetes</taxon>
        <taxon>Agaricomycetidae</taxon>
        <taxon>Agaricales</taxon>
        <taxon>Marasmiineae</taxon>
        <taxon>Physalacriaceae</taxon>
        <taxon>Armillaria</taxon>
    </lineage>
</organism>
<reference evidence="1" key="1">
    <citation type="submission" date="2023-06" db="EMBL/GenBank/DDBJ databases">
        <authorList>
            <consortium name="Lawrence Berkeley National Laboratory"/>
            <person name="Ahrendt S."/>
            <person name="Sahu N."/>
            <person name="Indic B."/>
            <person name="Wong-Bajracharya J."/>
            <person name="Merenyi Z."/>
            <person name="Ke H.-M."/>
            <person name="Monk M."/>
            <person name="Kocsube S."/>
            <person name="Drula E."/>
            <person name="Lipzen A."/>
            <person name="Balint B."/>
            <person name="Henrissat B."/>
            <person name="Andreopoulos B."/>
            <person name="Martin F.M."/>
            <person name="Harder C.B."/>
            <person name="Rigling D."/>
            <person name="Ford K.L."/>
            <person name="Foster G.D."/>
            <person name="Pangilinan J."/>
            <person name="Papanicolaou A."/>
            <person name="Barry K."/>
            <person name="LaButti K."/>
            <person name="Viragh M."/>
            <person name="Koriabine M."/>
            <person name="Yan M."/>
            <person name="Riley R."/>
            <person name="Champramary S."/>
            <person name="Plett K.L."/>
            <person name="Tsai I.J."/>
            <person name="Slot J."/>
            <person name="Sipos G."/>
            <person name="Plett J."/>
            <person name="Nagy L.G."/>
            <person name="Grigoriev I.V."/>
        </authorList>
    </citation>
    <scope>NUCLEOTIDE SEQUENCE</scope>
    <source>
        <strain evidence="1">FPL87.14</strain>
    </source>
</reference>
<proteinExistence type="predicted"/>
<evidence type="ECO:0000313" key="2">
    <source>
        <dbReference type="Proteomes" id="UP001175226"/>
    </source>
</evidence>